<dbReference type="PANTHER" id="PTHR41521:SF4">
    <property type="entry name" value="BLR0684 PROTEIN"/>
    <property type="match status" value="1"/>
</dbReference>
<sequence length="121" mass="13526">MTTYLINHLRVPGLPNEEILRYLEQVQATAEPYGGRWLAQDAEVQVLEGAWPGSVVLMEFPDMAKARAWYDSKEYRSILHLRANHTINDMILVDAVGPGFSTAGYAHQLRGMLSGQPAVED</sequence>
<keyword evidence="3" id="KW-1185">Reference proteome</keyword>
<dbReference type="InterPro" id="IPR010753">
    <property type="entry name" value="DUF1330"/>
</dbReference>
<name>A0ABU7RKN2_9ACTN</name>
<dbReference type="InterPro" id="IPR011008">
    <property type="entry name" value="Dimeric_a/b-barrel"/>
</dbReference>
<evidence type="ECO:0000259" key="1">
    <source>
        <dbReference type="Pfam" id="PF07045"/>
    </source>
</evidence>
<comment type="caution">
    <text evidence="2">The sequence shown here is derived from an EMBL/GenBank/DDBJ whole genome shotgun (WGS) entry which is preliminary data.</text>
</comment>
<gene>
    <name evidence="2" type="ORF">V1633_00985</name>
</gene>
<dbReference type="PANTHER" id="PTHR41521">
    <property type="match status" value="1"/>
</dbReference>
<organism evidence="2 3">
    <name type="scientific">Plantactinospora sonchi</name>
    <dbReference type="NCBI Taxonomy" id="1544735"/>
    <lineage>
        <taxon>Bacteria</taxon>
        <taxon>Bacillati</taxon>
        <taxon>Actinomycetota</taxon>
        <taxon>Actinomycetes</taxon>
        <taxon>Micromonosporales</taxon>
        <taxon>Micromonosporaceae</taxon>
        <taxon>Plantactinospora</taxon>
    </lineage>
</organism>
<dbReference type="SUPFAM" id="SSF54909">
    <property type="entry name" value="Dimeric alpha+beta barrel"/>
    <property type="match status" value="1"/>
</dbReference>
<evidence type="ECO:0000313" key="3">
    <source>
        <dbReference type="Proteomes" id="UP001332243"/>
    </source>
</evidence>
<dbReference type="RefSeq" id="WP_331212164.1">
    <property type="nucleotide sequence ID" value="NZ_JAZGQK010000001.1"/>
</dbReference>
<feature type="domain" description="DUF1330" evidence="1">
    <location>
        <begin position="3"/>
        <end position="95"/>
    </location>
</feature>
<dbReference type="Pfam" id="PF07045">
    <property type="entry name" value="DUF1330"/>
    <property type="match status" value="1"/>
</dbReference>
<dbReference type="Proteomes" id="UP001332243">
    <property type="component" value="Unassembled WGS sequence"/>
</dbReference>
<proteinExistence type="predicted"/>
<dbReference type="EMBL" id="JAZGQK010000001">
    <property type="protein sequence ID" value="MEE6257063.1"/>
    <property type="molecule type" value="Genomic_DNA"/>
</dbReference>
<evidence type="ECO:0000313" key="2">
    <source>
        <dbReference type="EMBL" id="MEE6257063.1"/>
    </source>
</evidence>
<reference evidence="2 3" key="1">
    <citation type="submission" date="2024-01" db="EMBL/GenBank/DDBJ databases">
        <title>Genome insights into Plantactinospora sonchi sp. nov.</title>
        <authorList>
            <person name="Wang L."/>
        </authorList>
    </citation>
    <scope>NUCLEOTIDE SEQUENCE [LARGE SCALE GENOMIC DNA]</scope>
    <source>
        <strain evidence="2 3">NEAU-QY2</strain>
    </source>
</reference>
<dbReference type="Gene3D" id="3.30.70.100">
    <property type="match status" value="1"/>
</dbReference>
<accession>A0ABU7RKN2</accession>
<protein>
    <submittedName>
        <fullName evidence="2">DUF1330 domain-containing protein</fullName>
    </submittedName>
</protein>